<organism evidence="1 2">
    <name type="scientific">candidate division WOR-3 bacterium</name>
    <dbReference type="NCBI Taxonomy" id="2052148"/>
    <lineage>
        <taxon>Bacteria</taxon>
        <taxon>Bacteria division WOR-3</taxon>
    </lineage>
</organism>
<reference evidence="1 2" key="1">
    <citation type="submission" date="2018-06" db="EMBL/GenBank/DDBJ databases">
        <title>Extensive metabolic versatility and redundancy in microbially diverse, dynamic hydrothermal sediments.</title>
        <authorList>
            <person name="Dombrowski N."/>
            <person name="Teske A."/>
            <person name="Baker B.J."/>
        </authorList>
    </citation>
    <scope>NUCLEOTIDE SEQUENCE [LARGE SCALE GENOMIC DNA]</scope>
    <source>
        <strain evidence="1">B36_G15</strain>
    </source>
</reference>
<dbReference type="EMBL" id="QNBE01000010">
    <property type="protein sequence ID" value="RKX71393.1"/>
    <property type="molecule type" value="Genomic_DNA"/>
</dbReference>
<proteinExistence type="predicted"/>
<dbReference type="Proteomes" id="UP000268469">
    <property type="component" value="Unassembled WGS sequence"/>
</dbReference>
<dbReference type="InterPro" id="IPR019734">
    <property type="entry name" value="TPR_rpt"/>
</dbReference>
<evidence type="ECO:0008006" key="3">
    <source>
        <dbReference type="Google" id="ProtNLM"/>
    </source>
</evidence>
<sequence length="484" mass="56853">MILLLFLLSFNRSEFHRRKTECFLHREYQRFITYADSLLEHYPKESDIWLGLIDAYHYLNDEDGMIRRIKEFLRTNHRSFLSIISRLSRPQRRHLIPEVVTFYRRLIRDPLFYSENLYRYYKSAHKYREAVEEMVKAVEASPERLQPLWSDLKTIFRHTDSISVIETIRGSRCHRGRDLFLAMLAFARGDYNESARLFLRHNYTKGLIKVCEIMAQQGRVKPALRLIRKLEGVSRDQLAHLFFLATDYNSALDLFTDPIRKGECLLYLGRYQEAIEILKGREGAKRLTALAYFGDGDTDRAIAVLGSDDLAPPLRYLKARLHLARSEIKIGYDLLRGVSSRCDDDLANDCLRFLLMIEKVNFDTIIPAHYARADLYYEIKDYDRAIEELRQIQPPSEYGLLLLAKIYERIQADGWLVVTIKRFEREFPDSPLLPRVLLLKIEHLVRRGRRRKAKEAIDSLLLRFPGSPEASRLKESNFTLPSSP</sequence>
<name>A0A660SKY5_UNCW3</name>
<evidence type="ECO:0000313" key="1">
    <source>
        <dbReference type="EMBL" id="RKX71393.1"/>
    </source>
</evidence>
<comment type="caution">
    <text evidence="1">The sequence shown here is derived from an EMBL/GenBank/DDBJ whole genome shotgun (WGS) entry which is preliminary data.</text>
</comment>
<dbReference type="Gene3D" id="1.25.40.10">
    <property type="entry name" value="Tetratricopeptide repeat domain"/>
    <property type="match status" value="2"/>
</dbReference>
<dbReference type="AlphaFoldDB" id="A0A660SKY5"/>
<gene>
    <name evidence="1" type="ORF">DRP53_01790</name>
</gene>
<dbReference type="Pfam" id="PF13181">
    <property type="entry name" value="TPR_8"/>
    <property type="match status" value="1"/>
</dbReference>
<protein>
    <recommendedName>
        <fullName evidence="3">Tetratricopeptide repeat protein</fullName>
    </recommendedName>
</protein>
<dbReference type="InterPro" id="IPR011990">
    <property type="entry name" value="TPR-like_helical_dom_sf"/>
</dbReference>
<accession>A0A660SKY5</accession>
<dbReference type="SUPFAM" id="SSF48452">
    <property type="entry name" value="TPR-like"/>
    <property type="match status" value="1"/>
</dbReference>
<evidence type="ECO:0000313" key="2">
    <source>
        <dbReference type="Proteomes" id="UP000268469"/>
    </source>
</evidence>